<protein>
    <recommendedName>
        <fullName evidence="1">Rubrerythrin diiron-binding domain-containing protein</fullName>
    </recommendedName>
</protein>
<dbReference type="InterPro" id="IPR009078">
    <property type="entry name" value="Ferritin-like_SF"/>
</dbReference>
<evidence type="ECO:0000259" key="1">
    <source>
        <dbReference type="Pfam" id="PF02915"/>
    </source>
</evidence>
<reference evidence="3" key="1">
    <citation type="journal article" date="2015" name="MBio">
        <title>Genome-Resolved Metagenomic Analysis Reveals Roles for Candidate Phyla and Other Microbial Community Members in Biogeochemical Transformations in Oil Reservoirs.</title>
        <authorList>
            <person name="Hu P."/>
            <person name="Tom L."/>
            <person name="Singh A."/>
            <person name="Thomas B.C."/>
            <person name="Baker B.J."/>
            <person name="Piceno Y.M."/>
            <person name="Andersen G.L."/>
            <person name="Banfield J.F."/>
        </authorList>
    </citation>
    <scope>NUCLEOTIDE SEQUENCE [LARGE SCALE GENOMIC DNA]</scope>
</reference>
<dbReference type="InterPro" id="IPR003251">
    <property type="entry name" value="Rr_diiron-bd_dom"/>
</dbReference>
<name>A0A101GZL4_9BACT</name>
<dbReference type="InterPro" id="IPR012347">
    <property type="entry name" value="Ferritin-like"/>
</dbReference>
<dbReference type="GO" id="GO:0016491">
    <property type="term" value="F:oxidoreductase activity"/>
    <property type="evidence" value="ECO:0007669"/>
    <property type="project" value="InterPro"/>
</dbReference>
<comment type="caution">
    <text evidence="2">The sequence shown here is derived from an EMBL/GenBank/DDBJ whole genome shotgun (WGS) entry which is preliminary data.</text>
</comment>
<feature type="domain" description="Rubrerythrin diiron-binding" evidence="1">
    <location>
        <begin position="4"/>
        <end position="139"/>
    </location>
</feature>
<gene>
    <name evidence="2" type="ORF">XD86_0710</name>
</gene>
<dbReference type="SUPFAM" id="SSF47240">
    <property type="entry name" value="Ferritin-like"/>
    <property type="match status" value="1"/>
</dbReference>
<dbReference type="EMBL" id="LGGH01000090">
    <property type="protein sequence ID" value="KUK67596.1"/>
    <property type="molecule type" value="Genomic_DNA"/>
</dbReference>
<dbReference type="Pfam" id="PF02915">
    <property type="entry name" value="Rubrerythrin"/>
    <property type="match status" value="1"/>
</dbReference>
<proteinExistence type="predicted"/>
<dbReference type="PATRIC" id="fig|1236046.6.peg.841"/>
<accession>A0A101GZL4</accession>
<dbReference type="PANTHER" id="PTHR33531:SF7">
    <property type="entry name" value="HYPOTHETICAL MEMBRANE PROTEIN, CONSERVED"/>
    <property type="match status" value="1"/>
</dbReference>
<dbReference type="AlphaFoldDB" id="A0A101GZL4"/>
<dbReference type="Gene3D" id="1.20.1260.10">
    <property type="match status" value="1"/>
</dbReference>
<sequence>MNAIDYALKLEKDGKAYYTKQAECAKDLQLKKLFEMLANDEQRHYEIISGFKDKNYMYKGTYTFKTTRNMFSEMLKDEKCFEIEATNLDAYEHAVEMEKESVKLYLDQAKLTGEPSEKETLLRLAAEENKHQIILENLMDFIRKGLDWSESPEFSHLEEWDKFTDLDKY</sequence>
<dbReference type="PANTHER" id="PTHR33531">
    <property type="entry name" value="RUBRERYTHRIN SUBFAMILY"/>
    <property type="match status" value="1"/>
</dbReference>
<evidence type="ECO:0000313" key="3">
    <source>
        <dbReference type="Proteomes" id="UP000054260"/>
    </source>
</evidence>
<organism evidence="2 3">
    <name type="scientific">Mesotoga infera</name>
    <dbReference type="NCBI Taxonomy" id="1236046"/>
    <lineage>
        <taxon>Bacteria</taxon>
        <taxon>Thermotogati</taxon>
        <taxon>Thermotogota</taxon>
        <taxon>Thermotogae</taxon>
        <taxon>Kosmotogales</taxon>
        <taxon>Kosmotogaceae</taxon>
        <taxon>Mesotoga</taxon>
    </lineage>
</organism>
<dbReference type="Proteomes" id="UP000054260">
    <property type="component" value="Unassembled WGS sequence"/>
</dbReference>
<dbReference type="CDD" id="cd01045">
    <property type="entry name" value="Ferritin_like_AB"/>
    <property type="match status" value="1"/>
</dbReference>
<dbReference type="GO" id="GO:0046872">
    <property type="term" value="F:metal ion binding"/>
    <property type="evidence" value="ECO:0007669"/>
    <property type="project" value="InterPro"/>
</dbReference>
<evidence type="ECO:0000313" key="2">
    <source>
        <dbReference type="EMBL" id="KUK67596.1"/>
    </source>
</evidence>